<dbReference type="EMBL" id="JBHTCO010000005">
    <property type="protein sequence ID" value="MFC7392927.1"/>
    <property type="molecule type" value="Genomic_DNA"/>
</dbReference>
<dbReference type="Pfam" id="PF11954">
    <property type="entry name" value="DUF3471"/>
    <property type="match status" value="1"/>
</dbReference>
<evidence type="ECO:0000259" key="2">
    <source>
        <dbReference type="Pfam" id="PF11954"/>
    </source>
</evidence>
<dbReference type="Proteomes" id="UP001596505">
    <property type="component" value="Unassembled WGS sequence"/>
</dbReference>
<dbReference type="InterPro" id="IPR001466">
    <property type="entry name" value="Beta-lactam-related"/>
</dbReference>
<organism evidence="3 4">
    <name type="scientific">Scopulibacillus cellulosilyticus</name>
    <dbReference type="NCBI Taxonomy" id="2665665"/>
    <lineage>
        <taxon>Bacteria</taxon>
        <taxon>Bacillati</taxon>
        <taxon>Bacillota</taxon>
        <taxon>Bacilli</taxon>
        <taxon>Bacillales</taxon>
        <taxon>Sporolactobacillaceae</taxon>
        <taxon>Scopulibacillus</taxon>
    </lineage>
</organism>
<evidence type="ECO:0000313" key="3">
    <source>
        <dbReference type="EMBL" id="MFC7392927.1"/>
    </source>
</evidence>
<keyword evidence="4" id="KW-1185">Reference proteome</keyword>
<evidence type="ECO:0000259" key="1">
    <source>
        <dbReference type="Pfam" id="PF00144"/>
    </source>
</evidence>
<dbReference type="Pfam" id="PF00144">
    <property type="entry name" value="Beta-lactamase"/>
    <property type="match status" value="1"/>
</dbReference>
<dbReference type="PANTHER" id="PTHR46825:SF15">
    <property type="entry name" value="BETA-LACTAMASE-RELATED DOMAIN-CONTAINING PROTEIN"/>
    <property type="match status" value="1"/>
</dbReference>
<comment type="caution">
    <text evidence="3">The sequence shown here is derived from an EMBL/GenBank/DDBJ whole genome shotgun (WGS) entry which is preliminary data.</text>
</comment>
<sequence length="594" mass="67068">MSLICVRQITCPSVTIHKQELETIREYIKRSLEEFHIAGTALAVIKDDDVIFQDGFGVRDIEQGLPVTQDTLFAIGSSTKAFTTMAIGMLVDDGKLNWDEPVVSYLPEFKLHDKYASENATLRDLATHRVGLPRHDLVWYKARLSGEEIINRLSHLAFSKPFRTTFQYQNMMYLTLGYIVEKITGQSWETFVKERILEPLGMKRTNFSVDESQRDHDFSKPYKVVNQEIEETAFANIDTIGPAGSMNSSVTEMAQWVRLHLGKGTFRSSSLISENNITQMHNPQISIGPSQDERILFPSYALGWFTEVYRGHHIVHHGGNIDGFTSIVAMVPKENIGIVVLTNQENSVLPKAAAYTIFDKLLGLPTVNWNTLMKGELDKLIASMREGAGQSKMDRALNAKPSHDQSAYAGEFKHPAYGTITIAEEDNQLYVHYHAFAEPLQLEHFHYDVFSFTFGESILTQEFKVQFYSDLRGKINRLAIQFEKMLEPIEFVRKAASNPPNLDIWKKYIGEYDLAGQSALVELRGGKALTVTVPGQPMFELVPISHDEFEIKGLSGYGIQFVLDGNSVCSEARFKQPNGTFVLKRSERSGDENN</sequence>
<accession>A0ABW2PU25</accession>
<feature type="domain" description="Beta-lactamase-related" evidence="1">
    <location>
        <begin position="25"/>
        <end position="357"/>
    </location>
</feature>
<dbReference type="PANTHER" id="PTHR46825">
    <property type="entry name" value="D-ALANYL-D-ALANINE-CARBOXYPEPTIDASE/ENDOPEPTIDASE AMPH"/>
    <property type="match status" value="1"/>
</dbReference>
<proteinExistence type="predicted"/>
<dbReference type="InterPro" id="IPR012338">
    <property type="entry name" value="Beta-lactam/transpept-like"/>
</dbReference>
<gene>
    <name evidence="3" type="ORF">ACFQRG_07995</name>
</gene>
<dbReference type="RefSeq" id="WP_380965336.1">
    <property type="nucleotide sequence ID" value="NZ_JBHTCO010000005.1"/>
</dbReference>
<reference evidence="4" key="1">
    <citation type="journal article" date="2019" name="Int. J. Syst. Evol. Microbiol.">
        <title>The Global Catalogue of Microorganisms (GCM) 10K type strain sequencing project: providing services to taxonomists for standard genome sequencing and annotation.</title>
        <authorList>
            <consortium name="The Broad Institute Genomics Platform"/>
            <consortium name="The Broad Institute Genome Sequencing Center for Infectious Disease"/>
            <person name="Wu L."/>
            <person name="Ma J."/>
        </authorList>
    </citation>
    <scope>NUCLEOTIDE SEQUENCE [LARGE SCALE GENOMIC DNA]</scope>
    <source>
        <strain evidence="4">CGMCC 1.16305</strain>
    </source>
</reference>
<protein>
    <submittedName>
        <fullName evidence="3">Serine hydrolase</fullName>
    </submittedName>
</protein>
<feature type="domain" description="Peptidase S12 Pab87-related C-terminal" evidence="2">
    <location>
        <begin position="396"/>
        <end position="491"/>
    </location>
</feature>
<dbReference type="GO" id="GO:0016787">
    <property type="term" value="F:hydrolase activity"/>
    <property type="evidence" value="ECO:0007669"/>
    <property type="project" value="UniProtKB-KW"/>
</dbReference>
<dbReference type="InterPro" id="IPR050491">
    <property type="entry name" value="AmpC-like"/>
</dbReference>
<evidence type="ECO:0000313" key="4">
    <source>
        <dbReference type="Proteomes" id="UP001596505"/>
    </source>
</evidence>
<dbReference type="Gene3D" id="2.40.128.600">
    <property type="match status" value="1"/>
</dbReference>
<name>A0ABW2PU25_9BACL</name>
<dbReference type="SUPFAM" id="SSF56601">
    <property type="entry name" value="beta-lactamase/transpeptidase-like"/>
    <property type="match status" value="1"/>
</dbReference>
<keyword evidence="3" id="KW-0378">Hydrolase</keyword>
<dbReference type="InterPro" id="IPR021860">
    <property type="entry name" value="Peptidase_S12_Pab87-rel_C"/>
</dbReference>
<dbReference type="Gene3D" id="3.40.710.10">
    <property type="entry name" value="DD-peptidase/beta-lactamase superfamily"/>
    <property type="match status" value="1"/>
</dbReference>